<protein>
    <submittedName>
        <fullName evidence="1">LOG family protein YvdD</fullName>
    </submittedName>
</protein>
<dbReference type="PANTHER" id="PTHR31223">
    <property type="entry name" value="LOG FAMILY PROTEIN YJL055W"/>
    <property type="match status" value="1"/>
</dbReference>
<dbReference type="AlphaFoldDB" id="A0A645G4G0"/>
<evidence type="ECO:0000313" key="1">
    <source>
        <dbReference type="EMBL" id="MPN21787.1"/>
    </source>
</evidence>
<dbReference type="GO" id="GO:0009691">
    <property type="term" value="P:cytokinin biosynthetic process"/>
    <property type="evidence" value="ECO:0007669"/>
    <property type="project" value="InterPro"/>
</dbReference>
<dbReference type="GO" id="GO:0016799">
    <property type="term" value="F:hydrolase activity, hydrolyzing N-glycosyl compounds"/>
    <property type="evidence" value="ECO:0007669"/>
    <property type="project" value="TreeGrafter"/>
</dbReference>
<comment type="caution">
    <text evidence="1">The sequence shown here is derived from an EMBL/GenBank/DDBJ whole genome shotgun (WGS) entry which is preliminary data.</text>
</comment>
<proteinExistence type="predicted"/>
<name>A0A645G4G0_9ZZZZ</name>
<accession>A0A645G4G0</accession>
<dbReference type="Pfam" id="PF03641">
    <property type="entry name" value="Lysine_decarbox"/>
    <property type="match status" value="1"/>
</dbReference>
<gene>
    <name evidence="1" type="primary">yvdD_10</name>
    <name evidence="1" type="ORF">SDC9_169167</name>
</gene>
<dbReference type="SUPFAM" id="SSF102405">
    <property type="entry name" value="MCP/YpsA-like"/>
    <property type="match status" value="1"/>
</dbReference>
<sequence>MHKRVCVYCSSSDIIEDKYKEAAEHFARAASNAGIGIVCGGSSKGLMGIMIDTAIECGGEIEGVMPEFMTNLEFDHRRLKKLIKVQTMSERKDLLRNDTDAVVVFPGGIGTLEEFIETFTLKRLGKYSGTVILYNLDGFYNPLISLFDHLVEKCFLNSNYHNGLIVVETVDELIKEILSSERFFLEPKHYAPHKS</sequence>
<organism evidence="1">
    <name type="scientific">bioreactor metagenome</name>
    <dbReference type="NCBI Taxonomy" id="1076179"/>
    <lineage>
        <taxon>unclassified sequences</taxon>
        <taxon>metagenomes</taxon>
        <taxon>ecological metagenomes</taxon>
    </lineage>
</organism>
<dbReference type="GO" id="GO:0005829">
    <property type="term" value="C:cytosol"/>
    <property type="evidence" value="ECO:0007669"/>
    <property type="project" value="TreeGrafter"/>
</dbReference>
<dbReference type="NCBIfam" id="TIGR00730">
    <property type="entry name" value="Rossman fold protein, TIGR00730 family"/>
    <property type="match status" value="1"/>
</dbReference>
<dbReference type="EMBL" id="VSSQ01069845">
    <property type="protein sequence ID" value="MPN21787.1"/>
    <property type="molecule type" value="Genomic_DNA"/>
</dbReference>
<dbReference type="InterPro" id="IPR005269">
    <property type="entry name" value="LOG"/>
</dbReference>
<reference evidence="1" key="1">
    <citation type="submission" date="2019-08" db="EMBL/GenBank/DDBJ databases">
        <authorList>
            <person name="Kucharzyk K."/>
            <person name="Murdoch R.W."/>
            <person name="Higgins S."/>
            <person name="Loffler F."/>
        </authorList>
    </citation>
    <scope>NUCLEOTIDE SEQUENCE</scope>
</reference>
<dbReference type="Gene3D" id="3.40.50.450">
    <property type="match status" value="1"/>
</dbReference>
<dbReference type="InterPro" id="IPR031100">
    <property type="entry name" value="LOG_fam"/>
</dbReference>
<dbReference type="PANTHER" id="PTHR31223:SF70">
    <property type="entry name" value="LOG FAMILY PROTEIN YJL055W"/>
    <property type="match status" value="1"/>
</dbReference>